<proteinExistence type="predicted"/>
<comment type="caution">
    <text evidence="3">The sequence shown here is derived from an EMBL/GenBank/DDBJ whole genome shotgun (WGS) entry which is preliminary data.</text>
</comment>
<evidence type="ECO:0000256" key="1">
    <source>
        <dbReference type="SAM" id="SignalP"/>
    </source>
</evidence>
<feature type="chain" id="PRO_5015145343" description="DUF6265 domain-containing protein" evidence="1">
    <location>
        <begin position="21"/>
        <end position="167"/>
    </location>
</feature>
<name>A0A2P8DD64_9BACT</name>
<evidence type="ECO:0000313" key="4">
    <source>
        <dbReference type="Proteomes" id="UP000240572"/>
    </source>
</evidence>
<evidence type="ECO:0000259" key="2">
    <source>
        <dbReference type="Pfam" id="PF19780"/>
    </source>
</evidence>
<keyword evidence="1" id="KW-0732">Signal</keyword>
<dbReference type="InterPro" id="IPR046232">
    <property type="entry name" value="DUF6265"/>
</dbReference>
<feature type="signal peptide" evidence="1">
    <location>
        <begin position="1"/>
        <end position="20"/>
    </location>
</feature>
<dbReference type="AlphaFoldDB" id="A0A2P8DD64"/>
<accession>A0A2P8DD64</accession>
<dbReference type="Proteomes" id="UP000240572">
    <property type="component" value="Unassembled WGS sequence"/>
</dbReference>
<dbReference type="Pfam" id="PF19780">
    <property type="entry name" value="DUF6265"/>
    <property type="match status" value="1"/>
</dbReference>
<protein>
    <recommendedName>
        <fullName evidence="2">DUF6265 domain-containing protein</fullName>
    </recommendedName>
</protein>
<dbReference type="OrthoDB" id="5382295at2"/>
<sequence length="167" mass="19493">MKKQILVVCLLMASAKFATAQKWTREDFRALRATRGIWIADLSKDKQYLEIWTPKNDTLMEGRSFYINKDKKQELAETVQLVYSSGAIRYIVTTAGQNDEEPVAFTLIKKEKRTFTFENEQHDFPQQIIYRFPKNNTMKATISGKTPQGPRNLDFNFVKVTGRKFER</sequence>
<dbReference type="EMBL" id="PYGD01000001">
    <property type="protein sequence ID" value="PSK95135.1"/>
    <property type="molecule type" value="Genomic_DNA"/>
</dbReference>
<keyword evidence="4" id="KW-1185">Reference proteome</keyword>
<organism evidence="3 4">
    <name type="scientific">Taibaiella chishuiensis</name>
    <dbReference type="NCBI Taxonomy" id="1434707"/>
    <lineage>
        <taxon>Bacteria</taxon>
        <taxon>Pseudomonadati</taxon>
        <taxon>Bacteroidota</taxon>
        <taxon>Chitinophagia</taxon>
        <taxon>Chitinophagales</taxon>
        <taxon>Chitinophagaceae</taxon>
        <taxon>Taibaiella</taxon>
    </lineage>
</organism>
<dbReference type="RefSeq" id="WP_106521803.1">
    <property type="nucleotide sequence ID" value="NZ_PYGD01000001.1"/>
</dbReference>
<feature type="domain" description="DUF6265" evidence="2">
    <location>
        <begin position="36"/>
        <end position="143"/>
    </location>
</feature>
<evidence type="ECO:0000313" key="3">
    <source>
        <dbReference type="EMBL" id="PSK95135.1"/>
    </source>
</evidence>
<gene>
    <name evidence="3" type="ORF">B0I18_1011299</name>
</gene>
<reference evidence="3 4" key="1">
    <citation type="submission" date="2018-03" db="EMBL/GenBank/DDBJ databases">
        <title>Genomic Encyclopedia of Type Strains, Phase III (KMG-III): the genomes of soil and plant-associated and newly described type strains.</title>
        <authorList>
            <person name="Whitman W."/>
        </authorList>
    </citation>
    <scope>NUCLEOTIDE SEQUENCE [LARGE SCALE GENOMIC DNA]</scope>
    <source>
        <strain evidence="3 4">CGMCC 1.12700</strain>
    </source>
</reference>